<dbReference type="PANTHER" id="PTHR21110:SF0">
    <property type="entry name" value="PHOSPHOPENTOMUTASE"/>
    <property type="match status" value="1"/>
</dbReference>
<dbReference type="SUPFAM" id="SSF53649">
    <property type="entry name" value="Alkaline phosphatase-like"/>
    <property type="match status" value="1"/>
</dbReference>
<comment type="catalytic activity">
    <reaction evidence="6">
        <text>2-deoxy-alpha-D-ribose 1-phosphate = 2-deoxy-D-ribose 5-phosphate</text>
        <dbReference type="Rhea" id="RHEA:27658"/>
        <dbReference type="ChEBI" id="CHEBI:57259"/>
        <dbReference type="ChEBI" id="CHEBI:62877"/>
        <dbReference type="EC" id="5.4.2.7"/>
    </reaction>
</comment>
<dbReference type="EC" id="5.4.2.7" evidence="6 7"/>
<dbReference type="GO" id="GO:0008973">
    <property type="term" value="F:phosphopentomutase activity"/>
    <property type="evidence" value="ECO:0007669"/>
    <property type="project" value="UniProtKB-UniRule"/>
</dbReference>
<organism evidence="9 10">
    <name type="scientific">Desulfoscipio gibsoniae DSM 7213</name>
    <dbReference type="NCBI Taxonomy" id="767817"/>
    <lineage>
        <taxon>Bacteria</taxon>
        <taxon>Bacillati</taxon>
        <taxon>Bacillota</taxon>
        <taxon>Clostridia</taxon>
        <taxon>Eubacteriales</taxon>
        <taxon>Desulfallaceae</taxon>
        <taxon>Desulfoscipio</taxon>
    </lineage>
</organism>
<dbReference type="GO" id="GO:0000287">
    <property type="term" value="F:magnesium ion binding"/>
    <property type="evidence" value="ECO:0007669"/>
    <property type="project" value="UniProtKB-UniRule"/>
</dbReference>
<dbReference type="PANTHER" id="PTHR21110">
    <property type="entry name" value="PHOSPHOPENTOMUTASE"/>
    <property type="match status" value="1"/>
</dbReference>
<dbReference type="CDD" id="cd16009">
    <property type="entry name" value="PPM"/>
    <property type="match status" value="1"/>
</dbReference>
<evidence type="ECO:0000313" key="9">
    <source>
        <dbReference type="EMBL" id="AGL01983.1"/>
    </source>
</evidence>
<dbReference type="Pfam" id="PF01676">
    <property type="entry name" value="Metalloenzyme"/>
    <property type="match status" value="1"/>
</dbReference>
<dbReference type="GO" id="GO:0005829">
    <property type="term" value="C:cytosol"/>
    <property type="evidence" value="ECO:0007669"/>
    <property type="project" value="TreeGrafter"/>
</dbReference>
<keyword evidence="3 6" id="KW-0479">Metal-binding</keyword>
<gene>
    <name evidence="6" type="primary">deoB</name>
    <name evidence="9" type="ORF">Desgi_2577</name>
</gene>
<dbReference type="InterPro" id="IPR017850">
    <property type="entry name" value="Alkaline_phosphatase_core_sf"/>
</dbReference>
<evidence type="ECO:0000256" key="6">
    <source>
        <dbReference type="HAMAP-Rule" id="MF_00740"/>
    </source>
</evidence>
<feature type="binding site" evidence="6">
    <location>
        <position position="327"/>
    </location>
    <ligand>
        <name>Mn(2+)</name>
        <dbReference type="ChEBI" id="CHEBI:29035"/>
        <label>1</label>
    </ligand>
</feature>
<dbReference type="InterPro" id="IPR010045">
    <property type="entry name" value="DeoB"/>
</dbReference>
<keyword evidence="5 6" id="KW-0413">Isomerase</keyword>
<name>R4KFN1_9FIRM</name>
<comment type="subcellular location">
    <subcellularLocation>
        <location evidence="6">Cytoplasm</location>
    </subcellularLocation>
</comment>
<evidence type="ECO:0000256" key="2">
    <source>
        <dbReference type="ARBA" id="ARBA00022490"/>
    </source>
</evidence>
<comment type="pathway">
    <text evidence="6">Carbohydrate degradation; 2-deoxy-D-ribose 1-phosphate degradation; D-glyceraldehyde 3-phosphate and acetaldehyde from 2-deoxy-alpha-D-ribose 1-phosphate: step 1/2.</text>
</comment>
<comment type="cofactor">
    <cofactor evidence="6">
        <name>Mn(2+)</name>
        <dbReference type="ChEBI" id="CHEBI:29035"/>
    </cofactor>
    <text evidence="6">Binds 2 manganese ions.</text>
</comment>
<evidence type="ECO:0000256" key="3">
    <source>
        <dbReference type="ARBA" id="ARBA00022723"/>
    </source>
</evidence>
<dbReference type="KEGG" id="dgi:Desgi_2577"/>
<dbReference type="eggNOG" id="COG1015">
    <property type="taxonomic scope" value="Bacteria"/>
</dbReference>
<dbReference type="OrthoDB" id="9769930at2"/>
<sequence>MPVNKKVIIIVLDSAGIGELLDAGKYGDCGCNTLVNCSLAVGGLKLPHLSQMGLGRIAEILGVPPVDNPTACYGKMAERSPGKDTTTGHWEIAGVILNKPFPVFPDGFPAEIIEPFKQSIGRDILGNKAASGTAIIEELGALHMQTGHPIVYTSADSVFQIAAHEEVIPLEELYRMCQIARELLTGEYAVGRVIARPFVGSPGSFKRTANRHDYSIMPPRPTVLNVLVENGLTVAAVGKINDIFAGQGISTSVHTKNNMDGVDKTLTLMRESFSGLIFTNLVDFDQQYGHRNDPSGYANALEEFDQRLPELICALNPADVLILTADHGCDPTTASTDHSREYVPLLVAGKSIKKGVDLGVRTSFSDVAATVARLFGLTFDTGEEFASAITE</sequence>
<dbReference type="SUPFAM" id="SSF143856">
    <property type="entry name" value="DeoB insert domain-like"/>
    <property type="match status" value="1"/>
</dbReference>
<evidence type="ECO:0000256" key="5">
    <source>
        <dbReference type="ARBA" id="ARBA00023235"/>
    </source>
</evidence>
<accession>R4KFN1</accession>
<keyword evidence="2 6" id="KW-0963">Cytoplasm</keyword>
<evidence type="ECO:0000313" key="10">
    <source>
        <dbReference type="Proteomes" id="UP000013520"/>
    </source>
</evidence>
<dbReference type="GO" id="GO:0006015">
    <property type="term" value="P:5-phosphoribose 1-diphosphate biosynthetic process"/>
    <property type="evidence" value="ECO:0007669"/>
    <property type="project" value="UniProtKB-UniPathway"/>
</dbReference>
<feature type="domain" description="Metalloenzyme" evidence="8">
    <location>
        <begin position="5"/>
        <end position="377"/>
    </location>
</feature>
<comment type="catalytic activity">
    <reaction evidence="6">
        <text>alpha-D-ribose 1-phosphate = D-ribose 5-phosphate</text>
        <dbReference type="Rhea" id="RHEA:18793"/>
        <dbReference type="ChEBI" id="CHEBI:57720"/>
        <dbReference type="ChEBI" id="CHEBI:78346"/>
        <dbReference type="EC" id="5.4.2.7"/>
    </reaction>
</comment>
<dbReference type="NCBIfam" id="TIGR01696">
    <property type="entry name" value="deoB"/>
    <property type="match status" value="1"/>
</dbReference>
<feature type="binding site" evidence="6">
    <location>
        <position position="13"/>
    </location>
    <ligand>
        <name>Mn(2+)</name>
        <dbReference type="ChEBI" id="CHEBI:29035"/>
        <label>1</label>
    </ligand>
</feature>
<evidence type="ECO:0000256" key="7">
    <source>
        <dbReference type="NCBIfam" id="TIGR01696"/>
    </source>
</evidence>
<feature type="binding site" evidence="6">
    <location>
        <position position="326"/>
    </location>
    <ligand>
        <name>Mn(2+)</name>
        <dbReference type="ChEBI" id="CHEBI:29035"/>
        <label>1</label>
    </ligand>
</feature>
<comment type="function">
    <text evidence="6">Isomerase that catalyzes the conversion of deoxy-ribose 1-phosphate (dRib-1-P) and ribose 1-phosphate (Rib-1-P) to deoxy-ribose 5-phosphate (dRib-5-P) and ribose 5-phosphate (Rib-5-P), respectively.</text>
</comment>
<dbReference type="HAMAP" id="MF_00740">
    <property type="entry name" value="Phosphopentomut"/>
    <property type="match status" value="1"/>
</dbReference>
<reference evidence="9 10" key="1">
    <citation type="submission" date="2012-01" db="EMBL/GenBank/DDBJ databases">
        <title>Complete sequence of Desulfotomaculum gibsoniae DSM 7213.</title>
        <authorList>
            <consortium name="US DOE Joint Genome Institute"/>
            <person name="Lucas S."/>
            <person name="Han J."/>
            <person name="Lapidus A."/>
            <person name="Cheng J.-F."/>
            <person name="Goodwin L."/>
            <person name="Pitluck S."/>
            <person name="Peters L."/>
            <person name="Ovchinnikova G."/>
            <person name="Teshima H."/>
            <person name="Detter J.C."/>
            <person name="Han C."/>
            <person name="Tapia R."/>
            <person name="Land M."/>
            <person name="Hauser L."/>
            <person name="Kyrpides N."/>
            <person name="Ivanova N."/>
            <person name="Pagani I."/>
            <person name="Parshina S."/>
            <person name="Plugge C."/>
            <person name="Muyzer G."/>
            <person name="Kuever J."/>
            <person name="Ivanova A."/>
            <person name="Nazina T."/>
            <person name="Klenk H.-P."/>
            <person name="Brambilla E."/>
            <person name="Spring S."/>
            <person name="Stams A.F."/>
            <person name="Woyke T."/>
        </authorList>
    </citation>
    <scope>NUCLEOTIDE SEQUENCE [LARGE SCALE GENOMIC DNA]</scope>
    <source>
        <strain evidence="9 10">DSM 7213</strain>
    </source>
</reference>
<protein>
    <recommendedName>
        <fullName evidence="6 7">Phosphopentomutase</fullName>
        <ecNumber evidence="6 7">5.4.2.7</ecNumber>
    </recommendedName>
    <alternativeName>
        <fullName evidence="6">Phosphodeoxyribomutase</fullName>
    </alternativeName>
</protein>
<dbReference type="PIRSF" id="PIRSF001491">
    <property type="entry name" value="Ppentomutase"/>
    <property type="match status" value="1"/>
</dbReference>
<dbReference type="RefSeq" id="WP_006521711.1">
    <property type="nucleotide sequence ID" value="NC_021184.1"/>
</dbReference>
<dbReference type="HOGENOM" id="CLU_053861_0_0_9"/>
<dbReference type="UniPathway" id="UPA00087">
    <property type="reaction ID" value="UER00173"/>
</dbReference>
<dbReference type="InterPro" id="IPR024052">
    <property type="entry name" value="Phosphopentomutase_DeoB_cap_sf"/>
</dbReference>
<comment type="similarity">
    <text evidence="1 6">Belongs to the phosphopentomutase family.</text>
</comment>
<feature type="binding site" evidence="6">
    <location>
        <position position="285"/>
    </location>
    <ligand>
        <name>Mn(2+)</name>
        <dbReference type="ChEBI" id="CHEBI:29035"/>
        <label>2</label>
    </ligand>
</feature>
<feature type="binding site" evidence="6">
    <location>
        <position position="290"/>
    </location>
    <ligand>
        <name>Mn(2+)</name>
        <dbReference type="ChEBI" id="CHEBI:29035"/>
        <label>2</label>
    </ligand>
</feature>
<dbReference type="GO" id="GO:0006018">
    <property type="term" value="P:2-deoxyribose 1-phosphate catabolic process"/>
    <property type="evidence" value="ECO:0007669"/>
    <property type="project" value="UniProtKB-UniRule"/>
</dbReference>
<dbReference type="InterPro" id="IPR006124">
    <property type="entry name" value="Metalloenzyme"/>
</dbReference>
<dbReference type="GO" id="GO:0043094">
    <property type="term" value="P:metabolic compound salvage"/>
    <property type="evidence" value="ECO:0007669"/>
    <property type="project" value="UniProtKB-UniRule"/>
</dbReference>
<dbReference type="EMBL" id="CP003273">
    <property type="protein sequence ID" value="AGL01983.1"/>
    <property type="molecule type" value="Genomic_DNA"/>
</dbReference>
<dbReference type="NCBIfam" id="NF003766">
    <property type="entry name" value="PRK05362.1"/>
    <property type="match status" value="1"/>
</dbReference>
<dbReference type="Gene3D" id="3.30.70.1250">
    <property type="entry name" value="Phosphopentomutase"/>
    <property type="match status" value="1"/>
</dbReference>
<keyword evidence="4 6" id="KW-0464">Manganese</keyword>
<feature type="binding site" evidence="6">
    <location>
        <position position="338"/>
    </location>
    <ligand>
        <name>Mn(2+)</name>
        <dbReference type="ChEBI" id="CHEBI:29035"/>
        <label>2</label>
    </ligand>
</feature>
<dbReference type="GO" id="GO:0009117">
    <property type="term" value="P:nucleotide metabolic process"/>
    <property type="evidence" value="ECO:0007669"/>
    <property type="project" value="UniProtKB-UniRule"/>
</dbReference>
<dbReference type="Gene3D" id="3.40.720.10">
    <property type="entry name" value="Alkaline Phosphatase, subunit A"/>
    <property type="match status" value="1"/>
</dbReference>
<dbReference type="STRING" id="767817.Desgi_2577"/>
<evidence type="ECO:0000256" key="4">
    <source>
        <dbReference type="ARBA" id="ARBA00023211"/>
    </source>
</evidence>
<dbReference type="AlphaFoldDB" id="R4KFN1"/>
<dbReference type="GO" id="GO:0030145">
    <property type="term" value="F:manganese ion binding"/>
    <property type="evidence" value="ECO:0007669"/>
    <property type="project" value="UniProtKB-UniRule"/>
</dbReference>
<keyword evidence="10" id="KW-1185">Reference proteome</keyword>
<evidence type="ECO:0000256" key="1">
    <source>
        <dbReference type="ARBA" id="ARBA00010373"/>
    </source>
</evidence>
<proteinExistence type="inferred from homology"/>
<evidence type="ECO:0000259" key="8">
    <source>
        <dbReference type="Pfam" id="PF01676"/>
    </source>
</evidence>
<dbReference type="Proteomes" id="UP000013520">
    <property type="component" value="Chromosome"/>
</dbReference>
<dbReference type="FunFam" id="3.30.70.1250:FF:000001">
    <property type="entry name" value="Phosphopentomutase"/>
    <property type="match status" value="1"/>
</dbReference>